<evidence type="ECO:0000259" key="4">
    <source>
        <dbReference type="PROSITE" id="PS51379"/>
    </source>
</evidence>
<evidence type="ECO:0000313" key="5">
    <source>
        <dbReference type="EMBL" id="MCU6746397.1"/>
    </source>
</evidence>
<gene>
    <name evidence="5" type="ORF">OCV51_01780</name>
</gene>
<reference evidence="5 6" key="1">
    <citation type="journal article" date="2021" name="ISME Commun">
        <title>Automated analysis of genomic sequences facilitates high-throughput and comprehensive description of bacteria.</title>
        <authorList>
            <person name="Hitch T.C.A."/>
        </authorList>
    </citation>
    <scope>NUCLEOTIDE SEQUENCE [LARGE SCALE GENOMIC DNA]</scope>
    <source>
        <strain evidence="5 6">H2_18</strain>
    </source>
</reference>
<dbReference type="EMBL" id="JAOQJX010000002">
    <property type="protein sequence ID" value="MCU6746397.1"/>
    <property type="molecule type" value="Genomic_DNA"/>
</dbReference>
<name>A0ABT2T922_9FIRM</name>
<keyword evidence="3" id="KW-0411">Iron-sulfur</keyword>
<evidence type="ECO:0000256" key="1">
    <source>
        <dbReference type="ARBA" id="ARBA00022723"/>
    </source>
</evidence>
<dbReference type="InterPro" id="IPR017900">
    <property type="entry name" value="4Fe4S_Fe_S_CS"/>
</dbReference>
<keyword evidence="1" id="KW-0479">Metal-binding</keyword>
<comment type="caution">
    <text evidence="5">The sequence shown here is derived from an EMBL/GenBank/DDBJ whole genome shotgun (WGS) entry which is preliminary data.</text>
</comment>
<evidence type="ECO:0000256" key="2">
    <source>
        <dbReference type="ARBA" id="ARBA00023004"/>
    </source>
</evidence>
<dbReference type="Proteomes" id="UP001652394">
    <property type="component" value="Unassembled WGS sequence"/>
</dbReference>
<protein>
    <submittedName>
        <fullName evidence="5">4Fe-4S binding protein</fullName>
    </submittedName>
</protein>
<evidence type="ECO:0000256" key="3">
    <source>
        <dbReference type="ARBA" id="ARBA00023014"/>
    </source>
</evidence>
<feature type="domain" description="4Fe-4S ferredoxin-type" evidence="4">
    <location>
        <begin position="39"/>
        <end position="67"/>
    </location>
</feature>
<dbReference type="PROSITE" id="PS51379">
    <property type="entry name" value="4FE4S_FER_2"/>
    <property type="match status" value="2"/>
</dbReference>
<dbReference type="SUPFAM" id="SSF54862">
    <property type="entry name" value="4Fe-4S ferredoxins"/>
    <property type="match status" value="1"/>
</dbReference>
<dbReference type="RefSeq" id="WP_059068500.1">
    <property type="nucleotide sequence ID" value="NZ_JAOQJX010000002.1"/>
</dbReference>
<accession>A0ABT2T922</accession>
<dbReference type="Gene3D" id="3.30.70.20">
    <property type="match status" value="1"/>
</dbReference>
<dbReference type="Pfam" id="PF12838">
    <property type="entry name" value="Fer4_7"/>
    <property type="match status" value="1"/>
</dbReference>
<dbReference type="InterPro" id="IPR052977">
    <property type="entry name" value="Polyferredoxin-like_ET"/>
</dbReference>
<proteinExistence type="predicted"/>
<dbReference type="Gene3D" id="3.30.70.3270">
    <property type="match status" value="1"/>
</dbReference>
<keyword evidence="6" id="KW-1185">Reference proteome</keyword>
<sequence>MSQVKIEPMYCKGCGYCIDVCPFQLLRIGSRTNAIGLHAAEQIETDKCTACKLCANICPESAITVYK</sequence>
<dbReference type="PANTHER" id="PTHR43193">
    <property type="match status" value="1"/>
</dbReference>
<dbReference type="InterPro" id="IPR017896">
    <property type="entry name" value="4Fe4S_Fe-S-bd"/>
</dbReference>
<organism evidence="5 6">
    <name type="scientific">Faecalicatena acetigenes</name>
    <dbReference type="NCBI Taxonomy" id="2981790"/>
    <lineage>
        <taxon>Bacteria</taxon>
        <taxon>Bacillati</taxon>
        <taxon>Bacillota</taxon>
        <taxon>Clostridia</taxon>
        <taxon>Lachnospirales</taxon>
        <taxon>Lachnospiraceae</taxon>
        <taxon>Faecalicatena</taxon>
    </lineage>
</organism>
<evidence type="ECO:0000313" key="6">
    <source>
        <dbReference type="Proteomes" id="UP001652394"/>
    </source>
</evidence>
<feature type="domain" description="4Fe-4S ferredoxin-type" evidence="4">
    <location>
        <begin position="2"/>
        <end position="31"/>
    </location>
</feature>
<dbReference type="PROSITE" id="PS00198">
    <property type="entry name" value="4FE4S_FER_1"/>
    <property type="match status" value="2"/>
</dbReference>
<dbReference type="PANTHER" id="PTHR43193:SF2">
    <property type="entry name" value="POLYFERREDOXIN PROTEIN FWDF"/>
    <property type="match status" value="1"/>
</dbReference>
<keyword evidence="2" id="KW-0408">Iron</keyword>